<feature type="transmembrane region" description="Helical" evidence="1">
    <location>
        <begin position="60"/>
        <end position="77"/>
    </location>
</feature>
<evidence type="ECO:0000313" key="4">
    <source>
        <dbReference type="Proteomes" id="UP001155586"/>
    </source>
</evidence>
<keyword evidence="1" id="KW-1133">Transmembrane helix</keyword>
<dbReference type="InterPro" id="IPR007065">
    <property type="entry name" value="HPP"/>
</dbReference>
<dbReference type="Proteomes" id="UP001155586">
    <property type="component" value="Unassembled WGS sequence"/>
</dbReference>
<evidence type="ECO:0000256" key="1">
    <source>
        <dbReference type="SAM" id="Phobius"/>
    </source>
</evidence>
<gene>
    <name evidence="3" type="ORF">MD483_15760</name>
</gene>
<feature type="transmembrane region" description="Helical" evidence="1">
    <location>
        <begin position="6"/>
        <end position="24"/>
    </location>
</feature>
<dbReference type="RefSeq" id="WP_265688480.1">
    <property type="nucleotide sequence ID" value="NZ_JAKRRX010000103.1"/>
</dbReference>
<feature type="transmembrane region" description="Helical" evidence="1">
    <location>
        <begin position="118"/>
        <end position="138"/>
    </location>
</feature>
<keyword evidence="1" id="KW-0812">Transmembrane</keyword>
<dbReference type="PANTHER" id="PTHR33741:SF5">
    <property type="entry name" value="TRANSMEMBRANE PROTEIN DDB_G0269096-RELATED"/>
    <property type="match status" value="1"/>
</dbReference>
<feature type="domain" description="HPP transmembrane region" evidence="2">
    <location>
        <begin position="4"/>
        <end position="149"/>
    </location>
</feature>
<dbReference type="InterPro" id="IPR058581">
    <property type="entry name" value="TM_HPP"/>
</dbReference>
<evidence type="ECO:0000259" key="2">
    <source>
        <dbReference type="Pfam" id="PF04982"/>
    </source>
</evidence>
<keyword evidence="1" id="KW-0472">Membrane</keyword>
<dbReference type="AlphaFoldDB" id="A0A9X3HT19"/>
<protein>
    <submittedName>
        <fullName evidence="3">HPP family protein</fullName>
    </submittedName>
</protein>
<proteinExistence type="predicted"/>
<accession>A0A9X3HT19</accession>
<organism evidence="3 4">
    <name type="scientific">Vibrio paucivorans</name>
    <dbReference type="NCBI Taxonomy" id="2829489"/>
    <lineage>
        <taxon>Bacteria</taxon>
        <taxon>Pseudomonadati</taxon>
        <taxon>Pseudomonadota</taxon>
        <taxon>Gammaproteobacteria</taxon>
        <taxon>Vibrionales</taxon>
        <taxon>Vibrionaceae</taxon>
        <taxon>Vibrio</taxon>
    </lineage>
</organism>
<name>A0A9X3HT19_9VIBR</name>
<sequence length="150" mass="15570">MNKLSTSVVAGIGAAIAIGILTFSNQSYSDFILVMAPFGASTVIVFGLPNSPLAQPKNVIFGHLITAAVGLGFVHFIGVNPATLAIATGIGVSAMLLTDTTHPPAGANPLFIMMSSQLLGWSFLITPVLIGTITIVLVGKAMQSWQRKYA</sequence>
<reference evidence="3" key="1">
    <citation type="submission" date="2022-02" db="EMBL/GenBank/DDBJ databases">
        <title>Vibrio sp. nov., a new bacterium isolated from Bohai sea, China.</title>
        <authorList>
            <person name="Yuan Y."/>
        </authorList>
    </citation>
    <scope>NUCLEOTIDE SEQUENCE</scope>
    <source>
        <strain evidence="3">DBSS07</strain>
    </source>
</reference>
<comment type="caution">
    <text evidence="3">The sequence shown here is derived from an EMBL/GenBank/DDBJ whole genome shotgun (WGS) entry which is preliminary data.</text>
</comment>
<evidence type="ECO:0000313" key="3">
    <source>
        <dbReference type="EMBL" id="MCW8335276.1"/>
    </source>
</evidence>
<dbReference type="Pfam" id="PF04982">
    <property type="entry name" value="TM_HPP"/>
    <property type="match status" value="1"/>
</dbReference>
<dbReference type="EMBL" id="JAKRRX010000103">
    <property type="protein sequence ID" value="MCW8335276.1"/>
    <property type="molecule type" value="Genomic_DNA"/>
</dbReference>
<feature type="transmembrane region" description="Helical" evidence="1">
    <location>
        <begin position="31"/>
        <end position="48"/>
    </location>
</feature>
<keyword evidence="4" id="KW-1185">Reference proteome</keyword>
<dbReference type="PANTHER" id="PTHR33741">
    <property type="entry name" value="TRANSMEMBRANE PROTEIN DDB_G0269096-RELATED"/>
    <property type="match status" value="1"/>
</dbReference>